<dbReference type="InterPro" id="IPR001041">
    <property type="entry name" value="2Fe-2S_ferredoxin-type"/>
</dbReference>
<dbReference type="GO" id="GO:0016491">
    <property type="term" value="F:oxidoreductase activity"/>
    <property type="evidence" value="ECO:0007669"/>
    <property type="project" value="InterPro"/>
</dbReference>
<sequence>MSFQIYIDKGKSSFNVLHEESILDGSIRNGVHLPHGCSHGECGNCRAKVTKGEWSYLHGYSPGILSKKEIEQGWIIVCKAEPKSDLELQIPRSGEINFQRQKINCCIEKIEAVAEDVFKLLMKIPKDKKFYFHPGQYVNFILAENRKRAFSLASLPDESGVLEFHIKRIRGGFFSEFLLDILKTGDEICIEGPYGKFHLDEESNRPTLFIAGETGFAPIRPMIEKRLEKEDSAPVRLYWGVPSSRHLYLKDQINKWERRYQHFKFIPVSSDLKETWNGRRGQVHKAVVEDNNDLSPYDVYMAGPLEMFEIAGKVLPAFGLNEDRCFSERFSFGNNSCEQKSGLIKLGLKRLFGKR</sequence>
<reference evidence="3 4" key="1">
    <citation type="submission" date="2020-02" db="EMBL/GenBank/DDBJ databases">
        <title>Genomic and physiological characterization of two novel Nitrospinaceae genera.</title>
        <authorList>
            <person name="Mueller A.J."/>
            <person name="Jung M.-Y."/>
            <person name="Strachan C.R."/>
            <person name="Herbold C.W."/>
            <person name="Kirkegaard R.H."/>
            <person name="Daims H."/>
        </authorList>
    </citation>
    <scope>NUCLEOTIDE SEQUENCE [LARGE SCALE GENOMIC DNA]</scope>
    <source>
        <strain evidence="3">EB</strain>
    </source>
</reference>
<evidence type="ECO:0000313" key="3">
    <source>
        <dbReference type="EMBL" id="QPJ62495.1"/>
    </source>
</evidence>
<feature type="domain" description="2Fe-2S ferredoxin-type" evidence="1">
    <location>
        <begin position="1"/>
        <end position="94"/>
    </location>
</feature>
<dbReference type="SUPFAM" id="SSF63380">
    <property type="entry name" value="Riboflavin synthase domain-like"/>
    <property type="match status" value="1"/>
</dbReference>
<name>A0A7T0G0F9_9BACT</name>
<dbReference type="Pfam" id="PF00175">
    <property type="entry name" value="NAD_binding_1"/>
    <property type="match status" value="1"/>
</dbReference>
<dbReference type="Pfam" id="PF00970">
    <property type="entry name" value="FAD_binding_6"/>
    <property type="match status" value="1"/>
</dbReference>
<dbReference type="Proteomes" id="UP000594688">
    <property type="component" value="Chromosome"/>
</dbReference>
<dbReference type="InterPro" id="IPR006058">
    <property type="entry name" value="2Fe2S_fd_BS"/>
</dbReference>
<dbReference type="Gene3D" id="3.40.50.80">
    <property type="entry name" value="Nucleotide-binding domain of ferredoxin-NADP reductase (FNR) module"/>
    <property type="match status" value="1"/>
</dbReference>
<dbReference type="CDD" id="cd00207">
    <property type="entry name" value="fer2"/>
    <property type="match status" value="1"/>
</dbReference>
<dbReference type="Gene3D" id="2.40.30.10">
    <property type="entry name" value="Translation factors"/>
    <property type="match status" value="1"/>
</dbReference>
<dbReference type="SUPFAM" id="SSF54292">
    <property type="entry name" value="2Fe-2S ferredoxin-like"/>
    <property type="match status" value="1"/>
</dbReference>
<dbReference type="PROSITE" id="PS51085">
    <property type="entry name" value="2FE2S_FER_2"/>
    <property type="match status" value="1"/>
</dbReference>
<feature type="domain" description="FAD-binding FR-type" evidence="2">
    <location>
        <begin position="100"/>
        <end position="200"/>
    </location>
</feature>
<dbReference type="PROSITE" id="PS00197">
    <property type="entry name" value="2FE2S_FER_1"/>
    <property type="match status" value="1"/>
</dbReference>
<dbReference type="KEGG" id="nli:G3M70_11695"/>
<dbReference type="SUPFAM" id="SSF52343">
    <property type="entry name" value="Ferredoxin reductase-like, C-terminal NADP-linked domain"/>
    <property type="match status" value="1"/>
</dbReference>
<organism evidence="3 4">
    <name type="scientific">Candidatus Nitronauta litoralis</name>
    <dbReference type="NCBI Taxonomy" id="2705533"/>
    <lineage>
        <taxon>Bacteria</taxon>
        <taxon>Pseudomonadati</taxon>
        <taxon>Nitrospinota/Tectimicrobiota group</taxon>
        <taxon>Nitrospinota</taxon>
        <taxon>Nitrospinia</taxon>
        <taxon>Nitrospinales</taxon>
        <taxon>Nitrospinaceae</taxon>
        <taxon>Candidatus Nitronauta</taxon>
    </lineage>
</organism>
<dbReference type="InterPro" id="IPR039261">
    <property type="entry name" value="FNR_nucleotide-bd"/>
</dbReference>
<dbReference type="CDD" id="cd06189">
    <property type="entry name" value="flavin_oxioreductase"/>
    <property type="match status" value="1"/>
</dbReference>
<evidence type="ECO:0000259" key="2">
    <source>
        <dbReference type="PROSITE" id="PS51384"/>
    </source>
</evidence>
<dbReference type="InterPro" id="IPR001433">
    <property type="entry name" value="OxRdtase_FAD/NAD-bd"/>
</dbReference>
<dbReference type="InterPro" id="IPR050415">
    <property type="entry name" value="MRET"/>
</dbReference>
<dbReference type="PRINTS" id="PR00410">
    <property type="entry name" value="PHEHYDRXLASE"/>
</dbReference>
<dbReference type="InterPro" id="IPR012675">
    <property type="entry name" value="Beta-grasp_dom_sf"/>
</dbReference>
<gene>
    <name evidence="3" type="ORF">G3M70_11695</name>
</gene>
<dbReference type="PANTHER" id="PTHR47354">
    <property type="entry name" value="NADH OXIDOREDUCTASE HCR"/>
    <property type="match status" value="1"/>
</dbReference>
<evidence type="ECO:0000313" key="4">
    <source>
        <dbReference type="Proteomes" id="UP000594688"/>
    </source>
</evidence>
<dbReference type="PANTHER" id="PTHR47354:SF5">
    <property type="entry name" value="PROTEIN RFBI"/>
    <property type="match status" value="1"/>
</dbReference>
<dbReference type="InterPro" id="IPR036010">
    <property type="entry name" value="2Fe-2S_ferredoxin-like_sf"/>
</dbReference>
<accession>A0A7T0G0F9</accession>
<dbReference type="PROSITE" id="PS51384">
    <property type="entry name" value="FAD_FR"/>
    <property type="match status" value="1"/>
</dbReference>
<dbReference type="GO" id="GO:0051537">
    <property type="term" value="F:2 iron, 2 sulfur cluster binding"/>
    <property type="evidence" value="ECO:0007669"/>
    <property type="project" value="InterPro"/>
</dbReference>
<evidence type="ECO:0000259" key="1">
    <source>
        <dbReference type="PROSITE" id="PS51085"/>
    </source>
</evidence>
<dbReference type="Pfam" id="PF00111">
    <property type="entry name" value="Fer2"/>
    <property type="match status" value="1"/>
</dbReference>
<dbReference type="AlphaFoldDB" id="A0A7T0G0F9"/>
<dbReference type="EMBL" id="CP048685">
    <property type="protein sequence ID" value="QPJ62495.1"/>
    <property type="molecule type" value="Genomic_DNA"/>
</dbReference>
<dbReference type="Gene3D" id="3.10.20.30">
    <property type="match status" value="1"/>
</dbReference>
<dbReference type="InterPro" id="IPR017927">
    <property type="entry name" value="FAD-bd_FR_type"/>
</dbReference>
<dbReference type="InterPro" id="IPR017938">
    <property type="entry name" value="Riboflavin_synthase-like_b-brl"/>
</dbReference>
<dbReference type="InterPro" id="IPR008333">
    <property type="entry name" value="Cbr1-like_FAD-bd_dom"/>
</dbReference>
<protein>
    <submittedName>
        <fullName evidence="3">2Fe-2S iron-sulfur cluster binding domain-containing protein</fullName>
    </submittedName>
</protein>
<proteinExistence type="predicted"/>